<feature type="transmembrane region" description="Helical" evidence="5">
    <location>
        <begin position="265"/>
        <end position="283"/>
    </location>
</feature>
<feature type="transmembrane region" description="Helical" evidence="5">
    <location>
        <begin position="182"/>
        <end position="201"/>
    </location>
</feature>
<feature type="transmembrane region" description="Helical" evidence="5">
    <location>
        <begin position="67"/>
        <end position="86"/>
    </location>
</feature>
<dbReference type="PANTHER" id="PTHR31465">
    <property type="entry name" value="PROTEIN RTA1-RELATED"/>
    <property type="match status" value="1"/>
</dbReference>
<proteinExistence type="predicted"/>
<name>A0A9P4M3H1_9PEZI</name>
<dbReference type="SUPFAM" id="SSF103473">
    <property type="entry name" value="MFS general substrate transporter"/>
    <property type="match status" value="1"/>
</dbReference>
<evidence type="ECO:0000313" key="6">
    <source>
        <dbReference type="EMBL" id="KAF2093267.1"/>
    </source>
</evidence>
<dbReference type="Pfam" id="PF04479">
    <property type="entry name" value="RTA1"/>
    <property type="match status" value="1"/>
</dbReference>
<evidence type="ECO:0000256" key="4">
    <source>
        <dbReference type="ARBA" id="ARBA00023136"/>
    </source>
</evidence>
<evidence type="ECO:0000256" key="2">
    <source>
        <dbReference type="ARBA" id="ARBA00022692"/>
    </source>
</evidence>
<evidence type="ECO:0000256" key="3">
    <source>
        <dbReference type="ARBA" id="ARBA00022989"/>
    </source>
</evidence>
<dbReference type="Proteomes" id="UP000799772">
    <property type="component" value="Unassembled WGS sequence"/>
</dbReference>
<keyword evidence="4 5" id="KW-0472">Membrane</keyword>
<feature type="transmembrane region" description="Helical" evidence="5">
    <location>
        <begin position="141"/>
        <end position="162"/>
    </location>
</feature>
<gene>
    <name evidence="6" type="ORF">NA57DRAFT_69326</name>
</gene>
<reference evidence="6" key="1">
    <citation type="journal article" date="2020" name="Stud. Mycol.">
        <title>101 Dothideomycetes genomes: a test case for predicting lifestyles and emergence of pathogens.</title>
        <authorList>
            <person name="Haridas S."/>
            <person name="Albert R."/>
            <person name="Binder M."/>
            <person name="Bloem J."/>
            <person name="Labutti K."/>
            <person name="Salamov A."/>
            <person name="Andreopoulos B."/>
            <person name="Baker S."/>
            <person name="Barry K."/>
            <person name="Bills G."/>
            <person name="Bluhm B."/>
            <person name="Cannon C."/>
            <person name="Castanera R."/>
            <person name="Culley D."/>
            <person name="Daum C."/>
            <person name="Ezra D."/>
            <person name="Gonzalez J."/>
            <person name="Henrissat B."/>
            <person name="Kuo A."/>
            <person name="Liang C."/>
            <person name="Lipzen A."/>
            <person name="Lutzoni F."/>
            <person name="Magnuson J."/>
            <person name="Mondo S."/>
            <person name="Nolan M."/>
            <person name="Ohm R."/>
            <person name="Pangilinan J."/>
            <person name="Park H.-J."/>
            <person name="Ramirez L."/>
            <person name="Alfaro M."/>
            <person name="Sun H."/>
            <person name="Tritt A."/>
            <person name="Yoshinaga Y."/>
            <person name="Zwiers L.-H."/>
            <person name="Turgeon B."/>
            <person name="Goodwin S."/>
            <person name="Spatafora J."/>
            <person name="Crous P."/>
            <person name="Grigoriev I."/>
        </authorList>
    </citation>
    <scope>NUCLEOTIDE SEQUENCE</scope>
    <source>
        <strain evidence="6">CBS 133067</strain>
    </source>
</reference>
<feature type="transmembrane region" description="Helical" evidence="5">
    <location>
        <begin position="43"/>
        <end position="62"/>
    </location>
</feature>
<sequence length="314" mass="34844">MSNITNSSSFVCPDNASDICTIGTCPLECAQVTYIPTLAGNTVYVAIFGLILIAQIGLGAWYRTWGFLAGMVFGLILETVGYAGRILMHNNPFDFNNFLIYLICLTIGPAFLSASIYLCLSRIIIVYSPRLSRLQPRTLSLMFMCFDLVALILQAAGGAIAASADDDQNESDTGRNIMIAGLVWQVASLAVFMLLWADYLWRLRKSGERVKNEKLRHLRVGFRRFKYFQYALWTATILIFIRSVYRVVELQGGFDGAVANDEVVFMIFEGPMIILATFVLTVLHPGYAFAGSWQDAAWSLTGKKTEADAEGIML</sequence>
<dbReference type="GO" id="GO:0005886">
    <property type="term" value="C:plasma membrane"/>
    <property type="evidence" value="ECO:0007669"/>
    <property type="project" value="TreeGrafter"/>
</dbReference>
<evidence type="ECO:0000313" key="7">
    <source>
        <dbReference type="Proteomes" id="UP000799772"/>
    </source>
</evidence>
<dbReference type="EMBL" id="ML978139">
    <property type="protein sequence ID" value="KAF2093267.1"/>
    <property type="molecule type" value="Genomic_DNA"/>
</dbReference>
<keyword evidence="7" id="KW-1185">Reference proteome</keyword>
<dbReference type="PANTHER" id="PTHR31465:SF9">
    <property type="entry name" value="SPHINGOID LONG-CHAIN BASE TRANSPORTER RSB1"/>
    <property type="match status" value="1"/>
</dbReference>
<dbReference type="OrthoDB" id="4521223at2759"/>
<dbReference type="AlphaFoldDB" id="A0A9P4M3H1"/>
<dbReference type="InterPro" id="IPR036259">
    <property type="entry name" value="MFS_trans_sf"/>
</dbReference>
<accession>A0A9P4M3H1</accession>
<keyword evidence="3 5" id="KW-1133">Transmembrane helix</keyword>
<comment type="subcellular location">
    <subcellularLocation>
        <location evidence="1">Membrane</location>
        <topology evidence="1">Multi-pass membrane protein</topology>
    </subcellularLocation>
</comment>
<protein>
    <submittedName>
        <fullName evidence="6">RTA1 domain protein</fullName>
    </submittedName>
</protein>
<comment type="caution">
    <text evidence="6">The sequence shown here is derived from an EMBL/GenBank/DDBJ whole genome shotgun (WGS) entry which is preliminary data.</text>
</comment>
<organism evidence="6 7">
    <name type="scientific">Rhizodiscina lignyota</name>
    <dbReference type="NCBI Taxonomy" id="1504668"/>
    <lineage>
        <taxon>Eukaryota</taxon>
        <taxon>Fungi</taxon>
        <taxon>Dikarya</taxon>
        <taxon>Ascomycota</taxon>
        <taxon>Pezizomycotina</taxon>
        <taxon>Dothideomycetes</taxon>
        <taxon>Pleosporomycetidae</taxon>
        <taxon>Aulographales</taxon>
        <taxon>Rhizodiscinaceae</taxon>
        <taxon>Rhizodiscina</taxon>
    </lineage>
</organism>
<feature type="transmembrane region" description="Helical" evidence="5">
    <location>
        <begin position="227"/>
        <end position="245"/>
    </location>
</feature>
<evidence type="ECO:0000256" key="5">
    <source>
        <dbReference type="SAM" id="Phobius"/>
    </source>
</evidence>
<dbReference type="InterPro" id="IPR007568">
    <property type="entry name" value="RTA1"/>
</dbReference>
<evidence type="ECO:0000256" key="1">
    <source>
        <dbReference type="ARBA" id="ARBA00004141"/>
    </source>
</evidence>
<feature type="transmembrane region" description="Helical" evidence="5">
    <location>
        <begin position="98"/>
        <end position="120"/>
    </location>
</feature>
<dbReference type="GO" id="GO:0000324">
    <property type="term" value="C:fungal-type vacuole"/>
    <property type="evidence" value="ECO:0007669"/>
    <property type="project" value="TreeGrafter"/>
</dbReference>
<keyword evidence="2 5" id="KW-0812">Transmembrane</keyword>